<proteinExistence type="inferred from homology"/>
<gene>
    <name evidence="6" type="ORF">LCGC14_0632960</name>
</gene>
<protein>
    <recommendedName>
        <fullName evidence="7">Aspartate aminotransferase family protein</fullName>
    </recommendedName>
</protein>
<comment type="cofactor">
    <cofactor evidence="1">
        <name>pyridoxal 5'-phosphate</name>
        <dbReference type="ChEBI" id="CHEBI:597326"/>
    </cofactor>
</comment>
<evidence type="ECO:0000256" key="4">
    <source>
        <dbReference type="ARBA" id="ARBA00022898"/>
    </source>
</evidence>
<dbReference type="InterPro" id="IPR015424">
    <property type="entry name" value="PyrdxlP-dep_Trfase"/>
</dbReference>
<evidence type="ECO:0000256" key="2">
    <source>
        <dbReference type="ARBA" id="ARBA00009533"/>
    </source>
</evidence>
<dbReference type="AlphaFoldDB" id="A0A0F9R1C3"/>
<dbReference type="GO" id="GO:0005737">
    <property type="term" value="C:cytoplasm"/>
    <property type="evidence" value="ECO:0007669"/>
    <property type="project" value="TreeGrafter"/>
</dbReference>
<dbReference type="GO" id="GO:0030170">
    <property type="term" value="F:pyridoxal phosphate binding"/>
    <property type="evidence" value="ECO:0007669"/>
    <property type="project" value="InterPro"/>
</dbReference>
<dbReference type="EMBL" id="LAZR01001114">
    <property type="protein sequence ID" value="KKN50405.1"/>
    <property type="molecule type" value="Genomic_DNA"/>
</dbReference>
<organism evidence="6">
    <name type="scientific">marine sediment metagenome</name>
    <dbReference type="NCBI Taxonomy" id="412755"/>
    <lineage>
        <taxon>unclassified sequences</taxon>
        <taxon>metagenomes</taxon>
        <taxon>ecological metagenomes</taxon>
    </lineage>
</organism>
<comment type="caution">
    <text evidence="6">The sequence shown here is derived from an EMBL/GenBank/DDBJ whole genome shotgun (WGS) entry which is preliminary data.</text>
</comment>
<evidence type="ECO:0000313" key="6">
    <source>
        <dbReference type="EMBL" id="KKN50405.1"/>
    </source>
</evidence>
<evidence type="ECO:0000256" key="3">
    <source>
        <dbReference type="ARBA" id="ARBA00022793"/>
    </source>
</evidence>
<sequence>MNSPIDWKNIISQITDDSDLSTIAEYQSLLEEVDLHIQPSWAAHMTPELAPYSQIGMQLAMRHGGNLLSAELYPKLKRIEQETASWISALIGFPYAQFMHGGSYANLQALWQARDSQTHTPSRMTVYASDACHYSINKACQILGLNLLLLPCNSDGTLHLKALKQACQKAPPLAIIATAGTSSSGAIDNIDDIVSISKNIATWVHVDAAWGGSLFLLPELRAQYHQLSEVDSLTFDPHKSLFQPRPCSILFTQRPSAVHAKVDYLHSPPAEKVMGSYGGELFLPLWLNWKILGTEWFIDKTRQRLAMAEQFATALHTLTKMNVINHGSGIVCFQTRQALPEHLIQKGIISKATLDSSEYYRAVFAGTSSQSDSLLKVLRPFL</sequence>
<keyword evidence="5" id="KW-0456">Lyase</keyword>
<evidence type="ECO:0000256" key="1">
    <source>
        <dbReference type="ARBA" id="ARBA00001933"/>
    </source>
</evidence>
<dbReference type="Pfam" id="PF00282">
    <property type="entry name" value="Pyridoxal_deC"/>
    <property type="match status" value="1"/>
</dbReference>
<accession>A0A0F9R1C3</accession>
<keyword evidence="4" id="KW-0663">Pyridoxal phosphate</keyword>
<dbReference type="InterPro" id="IPR002129">
    <property type="entry name" value="PyrdxlP-dep_de-COase"/>
</dbReference>
<dbReference type="GO" id="GO:0016831">
    <property type="term" value="F:carboxy-lyase activity"/>
    <property type="evidence" value="ECO:0007669"/>
    <property type="project" value="UniProtKB-KW"/>
</dbReference>
<evidence type="ECO:0000256" key="5">
    <source>
        <dbReference type="ARBA" id="ARBA00023239"/>
    </source>
</evidence>
<dbReference type="SUPFAM" id="SSF53383">
    <property type="entry name" value="PLP-dependent transferases"/>
    <property type="match status" value="1"/>
</dbReference>
<comment type="similarity">
    <text evidence="2">Belongs to the group II decarboxylase family.</text>
</comment>
<dbReference type="PANTHER" id="PTHR45677:SF8">
    <property type="entry name" value="CYSTEINE SULFINIC ACID DECARBOXYLASE"/>
    <property type="match status" value="1"/>
</dbReference>
<reference evidence="6" key="1">
    <citation type="journal article" date="2015" name="Nature">
        <title>Complex archaea that bridge the gap between prokaryotes and eukaryotes.</title>
        <authorList>
            <person name="Spang A."/>
            <person name="Saw J.H."/>
            <person name="Jorgensen S.L."/>
            <person name="Zaremba-Niedzwiedzka K."/>
            <person name="Martijn J."/>
            <person name="Lind A.E."/>
            <person name="van Eijk R."/>
            <person name="Schleper C."/>
            <person name="Guy L."/>
            <person name="Ettema T.J."/>
        </authorList>
    </citation>
    <scope>NUCLEOTIDE SEQUENCE</scope>
</reference>
<keyword evidence="3" id="KW-0210">Decarboxylase</keyword>
<name>A0A0F9R1C3_9ZZZZ</name>
<dbReference type="GO" id="GO:0019752">
    <property type="term" value="P:carboxylic acid metabolic process"/>
    <property type="evidence" value="ECO:0007669"/>
    <property type="project" value="InterPro"/>
</dbReference>
<evidence type="ECO:0008006" key="7">
    <source>
        <dbReference type="Google" id="ProtNLM"/>
    </source>
</evidence>
<dbReference type="Gene3D" id="3.40.640.10">
    <property type="entry name" value="Type I PLP-dependent aspartate aminotransferase-like (Major domain)"/>
    <property type="match status" value="1"/>
</dbReference>
<dbReference type="InterPro" id="IPR015421">
    <property type="entry name" value="PyrdxlP-dep_Trfase_major"/>
</dbReference>
<dbReference type="PANTHER" id="PTHR45677">
    <property type="entry name" value="GLUTAMATE DECARBOXYLASE-RELATED"/>
    <property type="match status" value="1"/>
</dbReference>